<gene>
    <name evidence="1" type="ORF">S03H2_40189</name>
</gene>
<reference evidence="1" key="1">
    <citation type="journal article" date="2014" name="Front. Microbiol.">
        <title>High frequency of phylogenetically diverse reductive dehalogenase-homologous genes in deep subseafloor sedimentary metagenomes.</title>
        <authorList>
            <person name="Kawai M."/>
            <person name="Futagami T."/>
            <person name="Toyoda A."/>
            <person name="Takaki Y."/>
            <person name="Nishi S."/>
            <person name="Hori S."/>
            <person name="Arai W."/>
            <person name="Tsubouchi T."/>
            <person name="Morono Y."/>
            <person name="Uchiyama I."/>
            <person name="Ito T."/>
            <person name="Fujiyama A."/>
            <person name="Inagaki F."/>
            <person name="Takami H."/>
        </authorList>
    </citation>
    <scope>NUCLEOTIDE SEQUENCE</scope>
    <source>
        <strain evidence="1">Expedition CK06-06</strain>
    </source>
</reference>
<evidence type="ECO:0000313" key="1">
    <source>
        <dbReference type="EMBL" id="GAH54614.1"/>
    </source>
</evidence>
<name>X1HLB1_9ZZZZ</name>
<dbReference type="EMBL" id="BARU01024900">
    <property type="protein sequence ID" value="GAH54614.1"/>
    <property type="molecule type" value="Genomic_DNA"/>
</dbReference>
<dbReference type="AlphaFoldDB" id="X1HLB1"/>
<proteinExistence type="predicted"/>
<dbReference type="GO" id="GO:0006310">
    <property type="term" value="P:DNA recombination"/>
    <property type="evidence" value="ECO:0007669"/>
    <property type="project" value="InterPro"/>
</dbReference>
<dbReference type="GO" id="GO:0006281">
    <property type="term" value="P:DNA repair"/>
    <property type="evidence" value="ECO:0007669"/>
    <property type="project" value="InterPro"/>
</dbReference>
<sequence>MRNNKKTIFIYGKENQIYMKHTIRIPIISPTGNELKRILYKTPYKYKELRTAWGWEFTVFKVSVGKAKGKRKVTVVSLRKKICDYDNFIAGLKPVFDAMQDTGLIINDDAKYLEHGNHGQFPGKKIETVITIEDV</sequence>
<dbReference type="InterPro" id="IPR036614">
    <property type="entry name" value="RusA-like_sf"/>
</dbReference>
<dbReference type="GO" id="GO:0000287">
    <property type="term" value="F:magnesium ion binding"/>
    <property type="evidence" value="ECO:0007669"/>
    <property type="project" value="InterPro"/>
</dbReference>
<accession>X1HLB1</accession>
<organism evidence="1">
    <name type="scientific">marine sediment metagenome</name>
    <dbReference type="NCBI Taxonomy" id="412755"/>
    <lineage>
        <taxon>unclassified sequences</taxon>
        <taxon>metagenomes</taxon>
        <taxon>ecological metagenomes</taxon>
    </lineage>
</organism>
<dbReference type="SUPFAM" id="SSF103084">
    <property type="entry name" value="Holliday junction resolvase RusA"/>
    <property type="match status" value="1"/>
</dbReference>
<comment type="caution">
    <text evidence="1">The sequence shown here is derived from an EMBL/GenBank/DDBJ whole genome shotgun (WGS) entry which is preliminary data.</text>
</comment>
<protein>
    <submittedName>
        <fullName evidence="1">Uncharacterized protein</fullName>
    </submittedName>
</protein>